<sequence length="347" mass="38127">MTHRPRPRGRNETPARRLARHHESFLAELGGLLDIEAGLRDVLLQSRHDSFTDDLAGHLDIEAGLSAVLPAPSIPAEDLPGPPDPAALASLPDSADVTRFLLSVSSHDRITLRRHPGVLAACRLREHARHLEHTLLLAYARSRDLTRTLDNARYQRVRELVRTLATDLDLGLARSRGFDPEEVLGLVGEYGLALARALRSELVRDLSQAHARALALDRDVDLDFARTLTRTLTRDLGQARDRARSMGRVCSTEVRLAIGAALGQPLPDLDDSTVTTFLDDFTSSDLRDTDLTGVSLEGVRWSETGTRWPDGTDVEDLKSRSEEAADERGVLVIRSGTATVRDLAGLF</sequence>
<proteinExistence type="predicted"/>
<comment type="caution">
    <text evidence="1">The sequence shown here is derived from an EMBL/GenBank/DDBJ whole genome shotgun (WGS) entry which is preliminary data.</text>
</comment>
<dbReference type="Proteomes" id="UP001501303">
    <property type="component" value="Unassembled WGS sequence"/>
</dbReference>
<protein>
    <submittedName>
        <fullName evidence="1">Uncharacterized protein</fullName>
    </submittedName>
</protein>
<organism evidence="1 2">
    <name type="scientific">Streptomyces sodiiphilus</name>
    <dbReference type="NCBI Taxonomy" id="226217"/>
    <lineage>
        <taxon>Bacteria</taxon>
        <taxon>Bacillati</taxon>
        <taxon>Actinomycetota</taxon>
        <taxon>Actinomycetes</taxon>
        <taxon>Kitasatosporales</taxon>
        <taxon>Streptomycetaceae</taxon>
        <taxon>Streptomyces</taxon>
    </lineage>
</organism>
<evidence type="ECO:0000313" key="1">
    <source>
        <dbReference type="EMBL" id="GAA1903245.1"/>
    </source>
</evidence>
<name>A0ABP5A6K9_9ACTN</name>
<dbReference type="RefSeq" id="WP_344259407.1">
    <property type="nucleotide sequence ID" value="NZ_BAAAMJ010000010.1"/>
</dbReference>
<dbReference type="EMBL" id="BAAAMJ010000010">
    <property type="protein sequence ID" value="GAA1903245.1"/>
    <property type="molecule type" value="Genomic_DNA"/>
</dbReference>
<reference evidence="2" key="1">
    <citation type="journal article" date="2019" name="Int. J. Syst. Evol. Microbiol.">
        <title>The Global Catalogue of Microorganisms (GCM) 10K type strain sequencing project: providing services to taxonomists for standard genome sequencing and annotation.</title>
        <authorList>
            <consortium name="The Broad Institute Genomics Platform"/>
            <consortium name="The Broad Institute Genome Sequencing Center for Infectious Disease"/>
            <person name="Wu L."/>
            <person name="Ma J."/>
        </authorList>
    </citation>
    <scope>NUCLEOTIDE SEQUENCE [LARGE SCALE GENOMIC DNA]</scope>
    <source>
        <strain evidence="2">JCM 13581</strain>
    </source>
</reference>
<gene>
    <name evidence="1" type="ORF">GCM10009716_11500</name>
</gene>
<evidence type="ECO:0000313" key="2">
    <source>
        <dbReference type="Proteomes" id="UP001501303"/>
    </source>
</evidence>
<keyword evidence="2" id="KW-1185">Reference proteome</keyword>
<accession>A0ABP5A6K9</accession>